<keyword evidence="3" id="KW-1185">Reference proteome</keyword>
<gene>
    <name evidence="2" type="ORF">FF011L_21550</name>
</gene>
<name>A0A517MES9_9BACT</name>
<evidence type="ECO:0000256" key="1">
    <source>
        <dbReference type="SAM" id="Phobius"/>
    </source>
</evidence>
<feature type="transmembrane region" description="Helical" evidence="1">
    <location>
        <begin position="186"/>
        <end position="206"/>
    </location>
</feature>
<feature type="transmembrane region" description="Helical" evidence="1">
    <location>
        <begin position="213"/>
        <end position="234"/>
    </location>
</feature>
<feature type="transmembrane region" description="Helical" evidence="1">
    <location>
        <begin position="571"/>
        <end position="593"/>
    </location>
</feature>
<protein>
    <submittedName>
        <fullName evidence="2">Uncharacterized protein</fullName>
    </submittedName>
</protein>
<dbReference type="PANTHER" id="PTHR31610">
    <property type="entry name" value="SLR0360 PROTEIN"/>
    <property type="match status" value="1"/>
</dbReference>
<dbReference type="PANTHER" id="PTHR31610:SF0">
    <property type="entry name" value="SLC26A_SULP TRANSPORTER DOMAIN-CONTAINING PROTEIN"/>
    <property type="match status" value="1"/>
</dbReference>
<evidence type="ECO:0000313" key="2">
    <source>
        <dbReference type="EMBL" id="QDS93389.1"/>
    </source>
</evidence>
<proteinExistence type="predicted"/>
<keyword evidence="1" id="KW-0812">Transmembrane</keyword>
<accession>A0A517MES9</accession>
<feature type="transmembrane region" description="Helical" evidence="1">
    <location>
        <begin position="395"/>
        <end position="415"/>
    </location>
</feature>
<dbReference type="EMBL" id="CP036262">
    <property type="protein sequence ID" value="QDS93389.1"/>
    <property type="molecule type" value="Genomic_DNA"/>
</dbReference>
<evidence type="ECO:0000313" key="3">
    <source>
        <dbReference type="Proteomes" id="UP000320672"/>
    </source>
</evidence>
<feature type="transmembrane region" description="Helical" evidence="1">
    <location>
        <begin position="271"/>
        <end position="292"/>
    </location>
</feature>
<keyword evidence="1" id="KW-1133">Transmembrane helix</keyword>
<feature type="transmembrane region" description="Helical" evidence="1">
    <location>
        <begin position="364"/>
        <end position="383"/>
    </location>
</feature>
<organism evidence="2 3">
    <name type="scientific">Roseimaritima multifibrata</name>
    <dbReference type="NCBI Taxonomy" id="1930274"/>
    <lineage>
        <taxon>Bacteria</taxon>
        <taxon>Pseudomonadati</taxon>
        <taxon>Planctomycetota</taxon>
        <taxon>Planctomycetia</taxon>
        <taxon>Pirellulales</taxon>
        <taxon>Pirellulaceae</taxon>
        <taxon>Roseimaritima</taxon>
    </lineage>
</organism>
<keyword evidence="1" id="KW-0472">Membrane</keyword>
<feature type="transmembrane region" description="Helical" evidence="1">
    <location>
        <begin position="108"/>
        <end position="133"/>
    </location>
</feature>
<dbReference type="Proteomes" id="UP000320672">
    <property type="component" value="Chromosome"/>
</dbReference>
<feature type="transmembrane region" description="Helical" evidence="1">
    <location>
        <begin position="450"/>
        <end position="466"/>
    </location>
</feature>
<dbReference type="KEGG" id="rml:FF011L_21550"/>
<dbReference type="AlphaFoldDB" id="A0A517MES9"/>
<feature type="transmembrane region" description="Helical" evidence="1">
    <location>
        <begin position="528"/>
        <end position="551"/>
    </location>
</feature>
<feature type="transmembrane region" description="Helical" evidence="1">
    <location>
        <begin position="240"/>
        <end position="259"/>
    </location>
</feature>
<feature type="transmembrane region" description="Helical" evidence="1">
    <location>
        <begin position="502"/>
        <end position="521"/>
    </location>
</feature>
<reference evidence="2 3" key="1">
    <citation type="submission" date="2019-02" db="EMBL/GenBank/DDBJ databases">
        <title>Deep-cultivation of Planctomycetes and their phenomic and genomic characterization uncovers novel biology.</title>
        <authorList>
            <person name="Wiegand S."/>
            <person name="Jogler M."/>
            <person name="Boedeker C."/>
            <person name="Pinto D."/>
            <person name="Vollmers J."/>
            <person name="Rivas-Marin E."/>
            <person name="Kohn T."/>
            <person name="Peeters S.H."/>
            <person name="Heuer A."/>
            <person name="Rast P."/>
            <person name="Oberbeckmann S."/>
            <person name="Bunk B."/>
            <person name="Jeske O."/>
            <person name="Meyerdierks A."/>
            <person name="Storesund J.E."/>
            <person name="Kallscheuer N."/>
            <person name="Luecker S."/>
            <person name="Lage O.M."/>
            <person name="Pohl T."/>
            <person name="Merkel B.J."/>
            <person name="Hornburger P."/>
            <person name="Mueller R.-W."/>
            <person name="Bruemmer F."/>
            <person name="Labrenz M."/>
            <person name="Spormann A.M."/>
            <person name="Op den Camp H."/>
            <person name="Overmann J."/>
            <person name="Amann R."/>
            <person name="Jetten M.S.M."/>
            <person name="Mascher T."/>
            <person name="Medema M.H."/>
            <person name="Devos D.P."/>
            <person name="Kaster A.-K."/>
            <person name="Ovreas L."/>
            <person name="Rohde M."/>
            <person name="Galperin M.Y."/>
            <person name="Jogler C."/>
        </authorList>
    </citation>
    <scope>NUCLEOTIDE SEQUENCE [LARGE SCALE GENOMIC DNA]</scope>
    <source>
        <strain evidence="2 3">FF011L</strain>
    </source>
</reference>
<sequence length="610" mass="64940">MGPILADKSPTNKFHVPREISARKRYFRGAKGNTKRFTSAAKSDASCYDAFFSGKSLMPNTDAQTQLPRFWWAGTGDINAFFGLMLDNLAGLLLMTTLLVGFGMDSEFIVTHMVPGTALGVLLGDIAFFALALRMGRREGRSDVTAMPLGLDTPSTFGMILLVLGPAFLAARQAGMSDWDASVHTWHIGIWCVVISGILKLALAPFGTMARKIIPRAGLLGSLAAIALVLISFFPLTHILGTPLPGLLGLVIVLATLIGKIPLPGRTPGTLGALIVAGSVYYFLCALGVWGYTFPEPGPITWFPVEWLGTWRGEWLSAFGDALPYLPFALPFALATVVGGIDCTESAAAAGDEYDTRSVLGIEAMATLLAGLSGGVIQTTPYIGHPAYKAMGGRAAYTLATALLIASAGIVGYFAWLNAWLPIPAVYPILVFIGLEITAQSFQATPRKHYAAVAIACLPALAYLAMSLPDRLMGDPAIMGAGISMDNLGNAGLRHDLETLRMFSNGFIVTSLIWAWVLAALIDRRLTLAAAVLMGGAILTCFGVIHSPLAGNRLFIPWISDPASSLELPRTHLPIVMEFVAGYAVTSLFLVVWAKLPSSITSPTSEEEPH</sequence>
<feature type="transmembrane region" description="Helical" evidence="1">
    <location>
        <begin position="154"/>
        <end position="174"/>
    </location>
</feature>
<feature type="transmembrane region" description="Helical" evidence="1">
    <location>
        <begin position="78"/>
        <end position="102"/>
    </location>
</feature>